<feature type="binding site" evidence="7">
    <location>
        <position position="98"/>
    </location>
    <ligand>
        <name>Mg(2+)</name>
        <dbReference type="ChEBI" id="CHEBI:18420"/>
        <label>1</label>
        <note>catalytic</note>
    </ligand>
</feature>
<evidence type="ECO:0000256" key="7">
    <source>
        <dbReference type="PIRSR" id="PIRSR600760-2"/>
    </source>
</evidence>
<dbReference type="CDD" id="cd01639">
    <property type="entry name" value="IMPase"/>
    <property type="match status" value="1"/>
</dbReference>
<reference evidence="9" key="1">
    <citation type="submission" date="2024-03" db="EMBL/GenBank/DDBJ databases">
        <title>Deinococcus weizhi sp. nov., isolated from human skin.</title>
        <authorList>
            <person name="Wei Z."/>
            <person name="Tian F."/>
            <person name="Yang C."/>
            <person name="Xin L.T."/>
            <person name="Wen Z.J."/>
            <person name="Lan K.C."/>
            <person name="Yu L."/>
            <person name="Zhe W."/>
            <person name="Dan F.D."/>
            <person name="Jun W."/>
            <person name="Rui Z."/>
            <person name="Yong X.J."/>
            <person name="Ting Y."/>
            <person name="Wei X."/>
            <person name="Xu Z.G."/>
            <person name="Xin Z."/>
            <person name="Dong F.G."/>
            <person name="Ni X.M."/>
            <person name="Zheng M.G."/>
            <person name="Chun Y."/>
            <person name="Qian W.X."/>
        </authorList>
    </citation>
    <scope>NUCLEOTIDE SEQUENCE</scope>
    <source>
        <strain evidence="9">VB142</strain>
    </source>
</reference>
<dbReference type="InterPro" id="IPR033942">
    <property type="entry name" value="IMPase"/>
</dbReference>
<feature type="binding site" evidence="7">
    <location>
        <position position="81"/>
    </location>
    <ligand>
        <name>Mg(2+)</name>
        <dbReference type="ChEBI" id="CHEBI:18420"/>
        <label>1</label>
        <note>catalytic</note>
    </ligand>
</feature>
<feature type="binding site" evidence="7">
    <location>
        <position position="96"/>
    </location>
    <ligand>
        <name>Mg(2+)</name>
        <dbReference type="ChEBI" id="CHEBI:18420"/>
        <label>1</label>
        <note>catalytic</note>
    </ligand>
</feature>
<dbReference type="RefSeq" id="WP_339095507.1">
    <property type="nucleotide sequence ID" value="NZ_CP149782.1"/>
</dbReference>
<comment type="cofactor">
    <cofactor evidence="2 7 8">
        <name>Mg(2+)</name>
        <dbReference type="ChEBI" id="CHEBI:18420"/>
    </cofactor>
</comment>
<dbReference type="GO" id="GO:0046872">
    <property type="term" value="F:metal ion binding"/>
    <property type="evidence" value="ECO:0007669"/>
    <property type="project" value="UniProtKB-KW"/>
</dbReference>
<dbReference type="GO" id="GO:0006020">
    <property type="term" value="P:inositol metabolic process"/>
    <property type="evidence" value="ECO:0007669"/>
    <property type="project" value="TreeGrafter"/>
</dbReference>
<evidence type="ECO:0000256" key="2">
    <source>
        <dbReference type="ARBA" id="ARBA00001946"/>
    </source>
</evidence>
<evidence type="ECO:0000256" key="3">
    <source>
        <dbReference type="ARBA" id="ARBA00009759"/>
    </source>
</evidence>
<dbReference type="Pfam" id="PF00459">
    <property type="entry name" value="Inositol_P"/>
    <property type="match status" value="1"/>
</dbReference>
<dbReference type="InterPro" id="IPR020583">
    <property type="entry name" value="Inositol_monoP_metal-BS"/>
</dbReference>
<evidence type="ECO:0000256" key="1">
    <source>
        <dbReference type="ARBA" id="ARBA00001033"/>
    </source>
</evidence>
<dbReference type="GO" id="GO:0008934">
    <property type="term" value="F:inositol monophosphate 1-phosphatase activity"/>
    <property type="evidence" value="ECO:0007669"/>
    <property type="project" value="InterPro"/>
</dbReference>
<dbReference type="AlphaFoldDB" id="A0AAU6Q1S4"/>
<comment type="similarity">
    <text evidence="3 8">Belongs to the inositol monophosphatase superfamily.</text>
</comment>
<accession>A0AAU6Q1S4</accession>
<keyword evidence="4 7" id="KW-0479">Metal-binding</keyword>
<gene>
    <name evidence="9" type="ORF">WDJ50_12935</name>
</gene>
<dbReference type="SUPFAM" id="SSF56655">
    <property type="entry name" value="Carbohydrate phosphatase"/>
    <property type="match status" value="1"/>
</dbReference>
<comment type="catalytic activity">
    <reaction evidence="1 8">
        <text>a myo-inositol phosphate + H2O = myo-inositol + phosphate</text>
        <dbReference type="Rhea" id="RHEA:24056"/>
        <dbReference type="ChEBI" id="CHEBI:15377"/>
        <dbReference type="ChEBI" id="CHEBI:17268"/>
        <dbReference type="ChEBI" id="CHEBI:43474"/>
        <dbReference type="ChEBI" id="CHEBI:84139"/>
        <dbReference type="EC" id="3.1.3.25"/>
    </reaction>
</comment>
<evidence type="ECO:0000256" key="8">
    <source>
        <dbReference type="RuleBase" id="RU364068"/>
    </source>
</evidence>
<dbReference type="InterPro" id="IPR000760">
    <property type="entry name" value="Inositol_monophosphatase-like"/>
</dbReference>
<dbReference type="GO" id="GO:0046854">
    <property type="term" value="P:phosphatidylinositol phosphate biosynthetic process"/>
    <property type="evidence" value="ECO:0007669"/>
    <property type="project" value="InterPro"/>
</dbReference>
<keyword evidence="5 8" id="KW-0378">Hydrolase</keyword>
<dbReference type="GO" id="GO:0007165">
    <property type="term" value="P:signal transduction"/>
    <property type="evidence" value="ECO:0007669"/>
    <property type="project" value="TreeGrafter"/>
</dbReference>
<organism evidence="9">
    <name type="scientific">Deinococcus sp. VB142</name>
    <dbReference type="NCBI Taxonomy" id="3112952"/>
    <lineage>
        <taxon>Bacteria</taxon>
        <taxon>Thermotogati</taxon>
        <taxon>Deinococcota</taxon>
        <taxon>Deinococci</taxon>
        <taxon>Deinococcales</taxon>
        <taxon>Deinococcaceae</taxon>
        <taxon>Deinococcus</taxon>
    </lineage>
</organism>
<proteinExistence type="inferred from homology"/>
<dbReference type="PROSITE" id="PS00629">
    <property type="entry name" value="IMP_1"/>
    <property type="match status" value="1"/>
</dbReference>
<dbReference type="FunFam" id="3.30.540.10:FF:000003">
    <property type="entry name" value="Inositol-1-monophosphatase"/>
    <property type="match status" value="1"/>
</dbReference>
<dbReference type="PANTHER" id="PTHR20854:SF4">
    <property type="entry name" value="INOSITOL-1-MONOPHOSPHATASE-RELATED"/>
    <property type="match status" value="1"/>
</dbReference>
<dbReference type="PANTHER" id="PTHR20854">
    <property type="entry name" value="INOSITOL MONOPHOSPHATASE"/>
    <property type="match status" value="1"/>
</dbReference>
<evidence type="ECO:0000313" key="9">
    <source>
        <dbReference type="EMBL" id="WYF44288.1"/>
    </source>
</evidence>
<dbReference type="PROSITE" id="PS00630">
    <property type="entry name" value="IMP_2"/>
    <property type="match status" value="1"/>
</dbReference>
<dbReference type="Gene3D" id="3.30.540.10">
    <property type="entry name" value="Fructose-1,6-Bisphosphatase, subunit A, domain 1"/>
    <property type="match status" value="1"/>
</dbReference>
<protein>
    <recommendedName>
        <fullName evidence="8">Inositol-1-monophosphatase</fullName>
        <ecNumber evidence="8">3.1.3.25</ecNumber>
    </recommendedName>
</protein>
<name>A0AAU6Q1S4_9DEIO</name>
<dbReference type="Gene3D" id="3.40.190.80">
    <property type="match status" value="1"/>
</dbReference>
<dbReference type="EMBL" id="CP149782">
    <property type="protein sequence ID" value="WYF44288.1"/>
    <property type="molecule type" value="Genomic_DNA"/>
</dbReference>
<dbReference type="EC" id="3.1.3.25" evidence="8"/>
<evidence type="ECO:0000256" key="4">
    <source>
        <dbReference type="ARBA" id="ARBA00022723"/>
    </source>
</evidence>
<dbReference type="PRINTS" id="PR00377">
    <property type="entry name" value="IMPHPHTASES"/>
</dbReference>
<sequence>MTSPDLNPALPTDPTQAQALATAVAAARAAGAIHLRHLGQLTGVGTKSSPADLVTVADAEAEQAIRQVITAAFPMHAILGEEEGETGAGDWRWVIDPLDGTVNFAHGYPVFCASVALEYQGEAVVGAVYDPNRDELFTASRGGGAFLNGQRLQTSAVPSLSAPPLVATGFPYDTSGERNLVYVAKLLRLGIPVRRPGAAALDLCNVACGRMDAYWEIGVQRWDVAAGALIVREAGGQVSDLSGQPTPYGETIVATNGPLHAELLTLLNTD</sequence>
<dbReference type="InterPro" id="IPR020550">
    <property type="entry name" value="Inositol_monophosphatase_CS"/>
</dbReference>
<evidence type="ECO:0000256" key="5">
    <source>
        <dbReference type="ARBA" id="ARBA00022801"/>
    </source>
</evidence>
<keyword evidence="6 7" id="KW-0460">Magnesium</keyword>
<evidence type="ECO:0000256" key="6">
    <source>
        <dbReference type="ARBA" id="ARBA00022842"/>
    </source>
</evidence>
<feature type="binding site" evidence="7">
    <location>
        <position position="223"/>
    </location>
    <ligand>
        <name>Mg(2+)</name>
        <dbReference type="ChEBI" id="CHEBI:18420"/>
        <label>1</label>
        <note>catalytic</note>
    </ligand>
</feature>
<feature type="binding site" evidence="7">
    <location>
        <position position="99"/>
    </location>
    <ligand>
        <name>Mg(2+)</name>
        <dbReference type="ChEBI" id="CHEBI:18420"/>
        <label>1</label>
        <note>catalytic</note>
    </ligand>
</feature>